<protein>
    <submittedName>
        <fullName evidence="2">Uncharacterized protein</fullName>
    </submittedName>
</protein>
<keyword evidence="3" id="KW-1185">Reference proteome</keyword>
<dbReference type="Proteomes" id="UP001148018">
    <property type="component" value="Unassembled WGS sequence"/>
</dbReference>
<feature type="region of interest" description="Disordered" evidence="1">
    <location>
        <begin position="33"/>
        <end position="58"/>
    </location>
</feature>
<evidence type="ECO:0000313" key="2">
    <source>
        <dbReference type="EMBL" id="KAJ3593986.1"/>
    </source>
</evidence>
<dbReference type="AlphaFoldDB" id="A0A9Q0DUK4"/>
<reference evidence="2" key="1">
    <citation type="submission" date="2022-07" db="EMBL/GenBank/DDBJ databases">
        <title>Chromosome-level genome of Muraenolepis orangiensis.</title>
        <authorList>
            <person name="Kim J."/>
        </authorList>
    </citation>
    <scope>NUCLEOTIDE SEQUENCE</scope>
    <source>
        <strain evidence="2">KU_S4_2022</strain>
        <tissue evidence="2">Muscle</tissue>
    </source>
</reference>
<sequence>MDGASGSQGYYLGTPAAPQKARFDRAALECGHKPTLGVKPTHRTGQDGNQDPRHESRGKWYVTLKRGGGRCPSNSLLFHGLTLHL</sequence>
<proteinExistence type="predicted"/>
<name>A0A9Q0DUK4_9TELE</name>
<gene>
    <name evidence="2" type="ORF">NHX12_006318</name>
</gene>
<evidence type="ECO:0000313" key="3">
    <source>
        <dbReference type="Proteomes" id="UP001148018"/>
    </source>
</evidence>
<accession>A0A9Q0DUK4</accession>
<dbReference type="EMBL" id="JANIIK010000112">
    <property type="protein sequence ID" value="KAJ3593986.1"/>
    <property type="molecule type" value="Genomic_DNA"/>
</dbReference>
<organism evidence="2 3">
    <name type="scientific">Muraenolepis orangiensis</name>
    <name type="common">Patagonian moray cod</name>
    <dbReference type="NCBI Taxonomy" id="630683"/>
    <lineage>
        <taxon>Eukaryota</taxon>
        <taxon>Metazoa</taxon>
        <taxon>Chordata</taxon>
        <taxon>Craniata</taxon>
        <taxon>Vertebrata</taxon>
        <taxon>Euteleostomi</taxon>
        <taxon>Actinopterygii</taxon>
        <taxon>Neopterygii</taxon>
        <taxon>Teleostei</taxon>
        <taxon>Neoteleostei</taxon>
        <taxon>Acanthomorphata</taxon>
        <taxon>Zeiogadaria</taxon>
        <taxon>Gadariae</taxon>
        <taxon>Gadiformes</taxon>
        <taxon>Muraenolepidoidei</taxon>
        <taxon>Muraenolepididae</taxon>
        <taxon>Muraenolepis</taxon>
    </lineage>
</organism>
<comment type="caution">
    <text evidence="2">The sequence shown here is derived from an EMBL/GenBank/DDBJ whole genome shotgun (WGS) entry which is preliminary data.</text>
</comment>
<evidence type="ECO:0000256" key="1">
    <source>
        <dbReference type="SAM" id="MobiDB-lite"/>
    </source>
</evidence>